<evidence type="ECO:0000256" key="1">
    <source>
        <dbReference type="ARBA" id="ARBA00022741"/>
    </source>
</evidence>
<accession>A0ABM9NJT1</accession>
<protein>
    <submittedName>
        <fullName evidence="8">Two-component system response regulator</fullName>
    </submittedName>
</protein>
<evidence type="ECO:0000313" key="8">
    <source>
        <dbReference type="EMBL" id="CAL1240888.1"/>
    </source>
</evidence>
<evidence type="ECO:0000256" key="2">
    <source>
        <dbReference type="ARBA" id="ARBA00022840"/>
    </source>
</evidence>
<dbReference type="InterPro" id="IPR025943">
    <property type="entry name" value="Sigma_54_int_dom_ATP-bd_2"/>
</dbReference>
<dbReference type="InterPro" id="IPR002197">
    <property type="entry name" value="HTH_Fis"/>
</dbReference>
<evidence type="ECO:0000256" key="5">
    <source>
        <dbReference type="PROSITE-ProRule" id="PRU00169"/>
    </source>
</evidence>
<dbReference type="SMART" id="SM00448">
    <property type="entry name" value="REC"/>
    <property type="match status" value="1"/>
</dbReference>
<dbReference type="SUPFAM" id="SSF52172">
    <property type="entry name" value="CheY-like"/>
    <property type="match status" value="1"/>
</dbReference>
<dbReference type="SUPFAM" id="SSF46689">
    <property type="entry name" value="Homeodomain-like"/>
    <property type="match status" value="1"/>
</dbReference>
<dbReference type="PROSITE" id="PS50110">
    <property type="entry name" value="RESPONSE_REGULATORY"/>
    <property type="match status" value="1"/>
</dbReference>
<dbReference type="InterPro" id="IPR025662">
    <property type="entry name" value="Sigma_54_int_dom_ATP-bd_1"/>
</dbReference>
<dbReference type="PROSITE" id="PS00675">
    <property type="entry name" value="SIGMA54_INTERACT_1"/>
    <property type="match status" value="1"/>
</dbReference>
<keyword evidence="1" id="KW-0547">Nucleotide-binding</keyword>
<dbReference type="Gene3D" id="1.10.10.60">
    <property type="entry name" value="Homeodomain-like"/>
    <property type="match status" value="1"/>
</dbReference>
<proteinExistence type="predicted"/>
<feature type="domain" description="Sigma-54 factor interaction" evidence="6">
    <location>
        <begin position="153"/>
        <end position="381"/>
    </location>
</feature>
<dbReference type="Pfam" id="PF02954">
    <property type="entry name" value="HTH_8"/>
    <property type="match status" value="1"/>
</dbReference>
<organism evidence="8 9">
    <name type="scientific">Candidatus Methylocalor cossyra</name>
    <dbReference type="NCBI Taxonomy" id="3108543"/>
    <lineage>
        <taxon>Bacteria</taxon>
        <taxon>Pseudomonadati</taxon>
        <taxon>Pseudomonadota</taxon>
        <taxon>Gammaproteobacteria</taxon>
        <taxon>Methylococcales</taxon>
        <taxon>Methylococcaceae</taxon>
        <taxon>Candidatus Methylocalor</taxon>
    </lineage>
</organism>
<gene>
    <name evidence="8" type="ORF">MECH1_V1_2112</name>
</gene>
<dbReference type="Pfam" id="PF00072">
    <property type="entry name" value="Response_reg"/>
    <property type="match status" value="1"/>
</dbReference>
<dbReference type="PROSITE" id="PS50045">
    <property type="entry name" value="SIGMA54_INTERACT_4"/>
    <property type="match status" value="1"/>
</dbReference>
<sequence length="478" mass="51902">MEPVAALPVLLVDDEPQVLRSASIMLRASGLPRVVTVEDSRAVLPLLETQAMGVMVLDLTMPHLSGHALLERVAADHPDLPVIVMTATNDLETAVQCMQMGAVDYLVKPVEPNRLTASIKRALEIRALGAEVLSLKERLLEDRPHQPEAFAEIITQSKAMFAIFRYIEAIAPSPQPVLITGESGTGKELVARALHRLSGRPGELVAINVAGLDDTVFSDTLFGHVKGAYTGAERTREGLIASAAEGTLFLDEIGDLSMASQVKLLRLLQDGRYYPLGADRPRQGRARVVVATNADVLRGLSAGTFRKDLYFRLRTHHLNLPPLRERRGDLPLLVAHCIDKAARTLGKPAPTAPLALYQLLNTYRFPGNVRELEGLIFDAVARCPGRTLPLQSFKEAMAGELPSAEPLPESPAAPLASVFPDRLPTLDEAEAMLIGEALRRAQANQSIAASLLGISRQALNKRLARRRSSDSAAESRRD</sequence>
<dbReference type="Gene3D" id="3.40.50.2300">
    <property type="match status" value="1"/>
</dbReference>
<dbReference type="InterPro" id="IPR058031">
    <property type="entry name" value="AAA_lid_NorR"/>
</dbReference>
<keyword evidence="2" id="KW-0067">ATP-binding</keyword>
<dbReference type="PANTHER" id="PTHR32071:SF13">
    <property type="entry name" value="RESPONSE REGULATOR HSFA"/>
    <property type="match status" value="1"/>
</dbReference>
<feature type="modified residue" description="4-aspartylphosphate" evidence="5">
    <location>
        <position position="58"/>
    </location>
</feature>
<dbReference type="EMBL" id="OZ026884">
    <property type="protein sequence ID" value="CAL1240888.1"/>
    <property type="molecule type" value="Genomic_DNA"/>
</dbReference>
<dbReference type="InterPro" id="IPR002078">
    <property type="entry name" value="Sigma_54_int"/>
</dbReference>
<dbReference type="Proteomes" id="UP001497493">
    <property type="component" value="Chromosome"/>
</dbReference>
<dbReference type="Gene3D" id="3.40.50.300">
    <property type="entry name" value="P-loop containing nucleotide triphosphate hydrolases"/>
    <property type="match status" value="1"/>
</dbReference>
<evidence type="ECO:0000256" key="4">
    <source>
        <dbReference type="ARBA" id="ARBA00023163"/>
    </source>
</evidence>
<keyword evidence="9" id="KW-1185">Reference proteome</keyword>
<dbReference type="Pfam" id="PF00158">
    <property type="entry name" value="Sigma54_activat"/>
    <property type="match status" value="1"/>
</dbReference>
<reference evidence="8 9" key="1">
    <citation type="submission" date="2024-04" db="EMBL/GenBank/DDBJ databases">
        <authorList>
            <person name="Cremers G."/>
        </authorList>
    </citation>
    <scope>NUCLEOTIDE SEQUENCE [LARGE SCALE GENOMIC DNA]</scope>
    <source>
        <strain evidence="8">MeCH1-AG</strain>
    </source>
</reference>
<dbReference type="InterPro" id="IPR003593">
    <property type="entry name" value="AAA+_ATPase"/>
</dbReference>
<keyword evidence="4" id="KW-0804">Transcription</keyword>
<evidence type="ECO:0000259" key="6">
    <source>
        <dbReference type="PROSITE" id="PS50045"/>
    </source>
</evidence>
<evidence type="ECO:0000256" key="3">
    <source>
        <dbReference type="ARBA" id="ARBA00023015"/>
    </source>
</evidence>
<evidence type="ECO:0000313" key="9">
    <source>
        <dbReference type="Proteomes" id="UP001497493"/>
    </source>
</evidence>
<feature type="domain" description="Response regulatory" evidence="7">
    <location>
        <begin position="8"/>
        <end position="123"/>
    </location>
</feature>
<dbReference type="InterPro" id="IPR001789">
    <property type="entry name" value="Sig_transdc_resp-reg_receiver"/>
</dbReference>
<evidence type="ECO:0000259" key="7">
    <source>
        <dbReference type="PROSITE" id="PS50110"/>
    </source>
</evidence>
<name>A0ABM9NJT1_9GAMM</name>
<dbReference type="Gene3D" id="1.10.8.60">
    <property type="match status" value="1"/>
</dbReference>
<dbReference type="SUPFAM" id="SSF52540">
    <property type="entry name" value="P-loop containing nucleoside triphosphate hydrolases"/>
    <property type="match status" value="1"/>
</dbReference>
<dbReference type="PROSITE" id="PS00676">
    <property type="entry name" value="SIGMA54_INTERACT_2"/>
    <property type="match status" value="1"/>
</dbReference>
<keyword evidence="3" id="KW-0805">Transcription regulation</keyword>
<dbReference type="PANTHER" id="PTHR32071">
    <property type="entry name" value="TRANSCRIPTIONAL REGULATORY PROTEIN"/>
    <property type="match status" value="1"/>
</dbReference>
<dbReference type="PRINTS" id="PR01590">
    <property type="entry name" value="HTHFIS"/>
</dbReference>
<dbReference type="RefSeq" id="WP_348757439.1">
    <property type="nucleotide sequence ID" value="NZ_OZ026884.1"/>
</dbReference>
<dbReference type="Pfam" id="PF25601">
    <property type="entry name" value="AAA_lid_14"/>
    <property type="match status" value="1"/>
</dbReference>
<dbReference type="InterPro" id="IPR027417">
    <property type="entry name" value="P-loop_NTPase"/>
</dbReference>
<keyword evidence="5" id="KW-0597">Phosphoprotein</keyword>
<dbReference type="InterPro" id="IPR011006">
    <property type="entry name" value="CheY-like_superfamily"/>
</dbReference>
<dbReference type="InterPro" id="IPR009057">
    <property type="entry name" value="Homeodomain-like_sf"/>
</dbReference>
<dbReference type="SMART" id="SM00382">
    <property type="entry name" value="AAA"/>
    <property type="match status" value="1"/>
</dbReference>
<dbReference type="CDD" id="cd00009">
    <property type="entry name" value="AAA"/>
    <property type="match status" value="1"/>
</dbReference>